<keyword evidence="4" id="KW-0227">DNA damage</keyword>
<proteinExistence type="predicted"/>
<evidence type="ECO:0000313" key="8">
    <source>
        <dbReference type="EMBL" id="HGK63028.1"/>
    </source>
</evidence>
<dbReference type="GO" id="GO:0032259">
    <property type="term" value="P:methylation"/>
    <property type="evidence" value="ECO:0007669"/>
    <property type="project" value="UniProtKB-KW"/>
</dbReference>
<dbReference type="InterPro" id="IPR001497">
    <property type="entry name" value="MethylDNA_cys_MeTrfase_AS"/>
</dbReference>
<dbReference type="PANTHER" id="PTHR10815:SF13">
    <property type="entry name" value="METHYLATED-DNA--PROTEIN-CYSTEINE METHYLTRANSFERASE"/>
    <property type="match status" value="1"/>
</dbReference>
<evidence type="ECO:0000256" key="6">
    <source>
        <dbReference type="ARBA" id="ARBA00049348"/>
    </source>
</evidence>
<dbReference type="Gene3D" id="1.10.10.10">
    <property type="entry name" value="Winged helix-like DNA-binding domain superfamily/Winged helix DNA-binding domain"/>
    <property type="match status" value="1"/>
</dbReference>
<dbReference type="EMBL" id="DTDR01000008">
    <property type="protein sequence ID" value="HGK63028.1"/>
    <property type="molecule type" value="Genomic_DNA"/>
</dbReference>
<dbReference type="GO" id="GO:0003908">
    <property type="term" value="F:methylated-DNA-[protein]-cysteine S-methyltransferase activity"/>
    <property type="evidence" value="ECO:0007669"/>
    <property type="project" value="UniProtKB-EC"/>
</dbReference>
<keyword evidence="5" id="KW-0234">DNA repair</keyword>
<name>A0A7V3ZTV6_UNCW3</name>
<comment type="catalytic activity">
    <reaction evidence="1">
        <text>a 4-O-methyl-thymidine in DNA + L-cysteinyl-[protein] = a thymidine in DNA + S-methyl-L-cysteinyl-[protein]</text>
        <dbReference type="Rhea" id="RHEA:53428"/>
        <dbReference type="Rhea" id="RHEA-COMP:10131"/>
        <dbReference type="Rhea" id="RHEA-COMP:10132"/>
        <dbReference type="Rhea" id="RHEA-COMP:13555"/>
        <dbReference type="Rhea" id="RHEA-COMP:13556"/>
        <dbReference type="ChEBI" id="CHEBI:29950"/>
        <dbReference type="ChEBI" id="CHEBI:82612"/>
        <dbReference type="ChEBI" id="CHEBI:137386"/>
        <dbReference type="ChEBI" id="CHEBI:137387"/>
        <dbReference type="EC" id="2.1.1.63"/>
    </reaction>
</comment>
<evidence type="ECO:0000259" key="7">
    <source>
        <dbReference type="Pfam" id="PF01035"/>
    </source>
</evidence>
<comment type="caution">
    <text evidence="8">The sequence shown here is derived from an EMBL/GenBank/DDBJ whole genome shotgun (WGS) entry which is preliminary data.</text>
</comment>
<reference evidence="8" key="1">
    <citation type="journal article" date="2020" name="mSystems">
        <title>Genome- and Community-Level Interaction Insights into Carbon Utilization and Element Cycling Functions of Hydrothermarchaeota in Hydrothermal Sediment.</title>
        <authorList>
            <person name="Zhou Z."/>
            <person name="Liu Y."/>
            <person name="Xu W."/>
            <person name="Pan J."/>
            <person name="Luo Z.H."/>
            <person name="Li M."/>
        </authorList>
    </citation>
    <scope>NUCLEOTIDE SEQUENCE [LARGE SCALE GENOMIC DNA]</scope>
    <source>
        <strain evidence="8">SpSt-697</strain>
    </source>
</reference>
<dbReference type="InterPro" id="IPR036388">
    <property type="entry name" value="WH-like_DNA-bd_sf"/>
</dbReference>
<dbReference type="FunFam" id="1.10.10.10:FF:000787">
    <property type="entry name" value="Methylated-DNA--protein-cysteine methyltransferase"/>
    <property type="match status" value="1"/>
</dbReference>
<organism evidence="8">
    <name type="scientific">candidate division WOR-3 bacterium</name>
    <dbReference type="NCBI Taxonomy" id="2052148"/>
    <lineage>
        <taxon>Bacteria</taxon>
        <taxon>Bacteria division WOR-3</taxon>
    </lineage>
</organism>
<evidence type="ECO:0000256" key="1">
    <source>
        <dbReference type="ARBA" id="ARBA00001286"/>
    </source>
</evidence>
<dbReference type="CDD" id="cd06445">
    <property type="entry name" value="ATase"/>
    <property type="match status" value="1"/>
</dbReference>
<evidence type="ECO:0000256" key="3">
    <source>
        <dbReference type="ARBA" id="ARBA00022679"/>
    </source>
</evidence>
<evidence type="ECO:0000256" key="2">
    <source>
        <dbReference type="ARBA" id="ARBA00022603"/>
    </source>
</evidence>
<accession>A0A7V3ZTV6</accession>
<gene>
    <name evidence="8" type="ORF">ENU74_00275</name>
</gene>
<dbReference type="Pfam" id="PF01035">
    <property type="entry name" value="DNA_binding_1"/>
    <property type="match status" value="1"/>
</dbReference>
<dbReference type="InterPro" id="IPR036217">
    <property type="entry name" value="MethylDNA_cys_MeTrfase_DNAb"/>
</dbReference>
<dbReference type="PANTHER" id="PTHR10815">
    <property type="entry name" value="METHYLATED-DNA--PROTEIN-CYSTEINE METHYLTRANSFERASE"/>
    <property type="match status" value="1"/>
</dbReference>
<protein>
    <submittedName>
        <fullName evidence="8">MGMT family protein</fullName>
    </submittedName>
</protein>
<comment type="catalytic activity">
    <reaction evidence="6">
        <text>a 6-O-methyl-2'-deoxyguanosine in DNA + L-cysteinyl-[protein] = S-methyl-L-cysteinyl-[protein] + a 2'-deoxyguanosine in DNA</text>
        <dbReference type="Rhea" id="RHEA:24000"/>
        <dbReference type="Rhea" id="RHEA-COMP:10131"/>
        <dbReference type="Rhea" id="RHEA-COMP:10132"/>
        <dbReference type="Rhea" id="RHEA-COMP:11367"/>
        <dbReference type="Rhea" id="RHEA-COMP:11368"/>
        <dbReference type="ChEBI" id="CHEBI:29950"/>
        <dbReference type="ChEBI" id="CHEBI:82612"/>
        <dbReference type="ChEBI" id="CHEBI:85445"/>
        <dbReference type="ChEBI" id="CHEBI:85448"/>
        <dbReference type="EC" id="2.1.1.63"/>
    </reaction>
</comment>
<dbReference type="AlphaFoldDB" id="A0A7V3ZTV6"/>
<keyword evidence="2" id="KW-0489">Methyltransferase</keyword>
<feature type="domain" description="Methylated-DNA-[protein]-cysteine S-methyltransferase DNA binding" evidence="7">
    <location>
        <begin position="3"/>
        <end position="83"/>
    </location>
</feature>
<dbReference type="GO" id="GO:0006281">
    <property type="term" value="P:DNA repair"/>
    <property type="evidence" value="ECO:0007669"/>
    <property type="project" value="UniProtKB-KW"/>
</dbReference>
<evidence type="ECO:0000256" key="4">
    <source>
        <dbReference type="ARBA" id="ARBA00022763"/>
    </source>
</evidence>
<dbReference type="NCBIfam" id="TIGR00589">
    <property type="entry name" value="ogt"/>
    <property type="match status" value="1"/>
</dbReference>
<dbReference type="SUPFAM" id="SSF46767">
    <property type="entry name" value="Methylated DNA-protein cysteine methyltransferase, C-terminal domain"/>
    <property type="match status" value="1"/>
</dbReference>
<dbReference type="PROSITE" id="PS00374">
    <property type="entry name" value="MGMT"/>
    <property type="match status" value="1"/>
</dbReference>
<sequence>MTEFTKKVLAIVKKIPKGKVMTYKEIALKLGNKNLARAVGQALKRNPWPIIIPCHRVIRSDGKLGGYSLGKKKKKELLKKEGIVIIGERVIR</sequence>
<evidence type="ECO:0000256" key="5">
    <source>
        <dbReference type="ARBA" id="ARBA00023204"/>
    </source>
</evidence>
<dbReference type="InterPro" id="IPR014048">
    <property type="entry name" value="MethylDNA_cys_MeTrfase_DNA-bd"/>
</dbReference>
<keyword evidence="3" id="KW-0808">Transferase</keyword>